<dbReference type="RefSeq" id="WP_046509612.1">
    <property type="nucleotide sequence ID" value="NZ_LANI01000029.1"/>
</dbReference>
<accession>A0A0M2R122</accession>
<evidence type="ECO:0008006" key="4">
    <source>
        <dbReference type="Google" id="ProtNLM"/>
    </source>
</evidence>
<dbReference type="OrthoDB" id="8451232at2"/>
<dbReference type="EMBL" id="LANI01000029">
    <property type="protein sequence ID" value="KKJ75597.1"/>
    <property type="molecule type" value="Genomic_DNA"/>
</dbReference>
<keyword evidence="1" id="KW-0812">Transmembrane</keyword>
<proteinExistence type="predicted"/>
<protein>
    <recommendedName>
        <fullName evidence="4">Branched-chain amino acid transporter</fullName>
    </recommendedName>
</protein>
<keyword evidence="1" id="KW-0472">Membrane</keyword>
<evidence type="ECO:0000313" key="2">
    <source>
        <dbReference type="EMBL" id="KKJ75597.1"/>
    </source>
</evidence>
<keyword evidence="1" id="KW-1133">Transmembrane helix</keyword>
<evidence type="ECO:0000256" key="1">
    <source>
        <dbReference type="SAM" id="Phobius"/>
    </source>
</evidence>
<sequence>MTDAQWLLIGTLAFGAYSIRFLGLVSGQLISEHKHLNKFLADLPGCLIVALIAASLAGENSITWIAAAITLAIALITNHVVMTMAFGFITIFTLNHYFTYLVSG</sequence>
<gene>
    <name evidence="2" type="ORF">WH95_17325</name>
</gene>
<dbReference type="AlphaFoldDB" id="A0A0M2R122"/>
<comment type="caution">
    <text evidence="2">The sequence shown here is derived from an EMBL/GenBank/DDBJ whole genome shotgun (WGS) entry which is preliminary data.</text>
</comment>
<dbReference type="InterPro" id="IPR008407">
    <property type="entry name" value="Brnchd-chn_aa_trnsp_AzlD"/>
</dbReference>
<keyword evidence="3" id="KW-1185">Reference proteome</keyword>
<name>A0A0M2R122_9PROT</name>
<dbReference type="Pfam" id="PF05437">
    <property type="entry name" value="AzlD"/>
    <property type="match status" value="1"/>
</dbReference>
<evidence type="ECO:0000313" key="3">
    <source>
        <dbReference type="Proteomes" id="UP000034491"/>
    </source>
</evidence>
<feature type="transmembrane region" description="Helical" evidence="1">
    <location>
        <begin position="64"/>
        <end position="94"/>
    </location>
</feature>
<feature type="transmembrane region" description="Helical" evidence="1">
    <location>
        <begin position="39"/>
        <end position="58"/>
    </location>
</feature>
<reference evidence="2 3" key="1">
    <citation type="submission" date="2015-03" db="EMBL/GenBank/DDBJ databases">
        <title>Genome sequence of Kiloniella sp. P1-1, isolated from the gut microflora of Pacific white shrimp, Penaeus vannamei.</title>
        <authorList>
            <person name="Shao Z."/>
            <person name="Wang L."/>
            <person name="Li X."/>
        </authorList>
    </citation>
    <scope>NUCLEOTIDE SEQUENCE [LARGE SCALE GENOMIC DNA]</scope>
    <source>
        <strain evidence="2 3">P1-1</strain>
    </source>
</reference>
<dbReference type="Proteomes" id="UP000034491">
    <property type="component" value="Unassembled WGS sequence"/>
</dbReference>
<organism evidence="2 3">
    <name type="scientific">Kiloniella litopenaei</name>
    <dbReference type="NCBI Taxonomy" id="1549748"/>
    <lineage>
        <taxon>Bacteria</taxon>
        <taxon>Pseudomonadati</taxon>
        <taxon>Pseudomonadota</taxon>
        <taxon>Alphaproteobacteria</taxon>
        <taxon>Rhodospirillales</taxon>
        <taxon>Kiloniellaceae</taxon>
        <taxon>Kiloniella</taxon>
    </lineage>
</organism>
<feature type="transmembrane region" description="Helical" evidence="1">
    <location>
        <begin position="6"/>
        <end position="27"/>
    </location>
</feature>
<dbReference type="STRING" id="1549748.WH95_17325"/>